<proteinExistence type="inferred from homology"/>
<keyword evidence="5" id="KW-0472">Membrane</keyword>
<evidence type="ECO:0000259" key="8">
    <source>
        <dbReference type="Pfam" id="PF25990"/>
    </source>
</evidence>
<feature type="transmembrane region" description="Helical" evidence="5">
    <location>
        <begin position="7"/>
        <end position="26"/>
    </location>
</feature>
<comment type="caution">
    <text evidence="9">The sequence shown here is derived from an EMBL/GenBank/DDBJ whole genome shotgun (WGS) entry which is preliminary data.</text>
</comment>
<dbReference type="InterPro" id="IPR058625">
    <property type="entry name" value="MdtA-like_BSH"/>
</dbReference>
<feature type="domain" description="YknX-like beta-barrel" evidence="8">
    <location>
        <begin position="270"/>
        <end position="344"/>
    </location>
</feature>
<evidence type="ECO:0000313" key="9">
    <source>
        <dbReference type="EMBL" id="OQA60972.1"/>
    </source>
</evidence>
<keyword evidence="5" id="KW-1133">Transmembrane helix</keyword>
<dbReference type="Gene3D" id="2.40.30.170">
    <property type="match status" value="1"/>
</dbReference>
<dbReference type="GO" id="GO:0030313">
    <property type="term" value="C:cell envelope"/>
    <property type="evidence" value="ECO:0007669"/>
    <property type="project" value="UniProtKB-SubCell"/>
</dbReference>
<comment type="subcellular location">
    <subcellularLocation>
        <location evidence="1">Cell envelope</location>
    </subcellularLocation>
</comment>
<evidence type="ECO:0000259" key="7">
    <source>
        <dbReference type="Pfam" id="PF25967"/>
    </source>
</evidence>
<dbReference type="Gene3D" id="2.40.420.20">
    <property type="match status" value="1"/>
</dbReference>
<reference evidence="9" key="1">
    <citation type="submission" date="2017-02" db="EMBL/GenBank/DDBJ databases">
        <title>Delving into the versatile metabolic prowess of the omnipresent phylum Bacteroidetes.</title>
        <authorList>
            <person name="Nobu M.K."/>
            <person name="Mei R."/>
            <person name="Narihiro T."/>
            <person name="Kuroda K."/>
            <person name="Liu W.-T."/>
        </authorList>
    </citation>
    <scope>NUCLEOTIDE SEQUENCE</scope>
    <source>
        <strain evidence="9">ADurb.Bin276</strain>
    </source>
</reference>
<evidence type="ECO:0000259" key="6">
    <source>
        <dbReference type="Pfam" id="PF25917"/>
    </source>
</evidence>
<evidence type="ECO:0000256" key="4">
    <source>
        <dbReference type="SAM" id="Coils"/>
    </source>
</evidence>
<dbReference type="Pfam" id="PF25967">
    <property type="entry name" value="RND-MFP_C"/>
    <property type="match status" value="1"/>
</dbReference>
<dbReference type="AlphaFoldDB" id="A0A1V5T404"/>
<accession>A0A1V5T404</accession>
<dbReference type="InterPro" id="IPR006143">
    <property type="entry name" value="RND_pump_MFP"/>
</dbReference>
<gene>
    <name evidence="9" type="primary">macA_1</name>
    <name evidence="9" type="ORF">BWY41_00365</name>
</gene>
<dbReference type="Gene3D" id="1.10.287.470">
    <property type="entry name" value="Helix hairpin bin"/>
    <property type="match status" value="2"/>
</dbReference>
<evidence type="ECO:0000256" key="3">
    <source>
        <dbReference type="ARBA" id="ARBA00023054"/>
    </source>
</evidence>
<keyword evidence="5" id="KW-0812">Transmembrane</keyword>
<dbReference type="Proteomes" id="UP000485569">
    <property type="component" value="Unassembled WGS sequence"/>
</dbReference>
<dbReference type="Gene3D" id="2.40.50.100">
    <property type="match status" value="1"/>
</dbReference>
<dbReference type="PANTHER" id="PTHR32347">
    <property type="entry name" value="EFFLUX SYSTEM COMPONENT YKNX-RELATED"/>
    <property type="match status" value="1"/>
</dbReference>
<dbReference type="SUPFAM" id="SSF111369">
    <property type="entry name" value="HlyD-like secretion proteins"/>
    <property type="match status" value="2"/>
</dbReference>
<evidence type="ECO:0000256" key="2">
    <source>
        <dbReference type="ARBA" id="ARBA00009477"/>
    </source>
</evidence>
<dbReference type="GO" id="GO:0016020">
    <property type="term" value="C:membrane"/>
    <property type="evidence" value="ECO:0007669"/>
    <property type="project" value="InterPro"/>
</dbReference>
<dbReference type="EMBL" id="MWBQ01000025">
    <property type="protein sequence ID" value="OQA60972.1"/>
    <property type="molecule type" value="Genomic_DNA"/>
</dbReference>
<dbReference type="GO" id="GO:0022857">
    <property type="term" value="F:transmembrane transporter activity"/>
    <property type="evidence" value="ECO:0007669"/>
    <property type="project" value="InterPro"/>
</dbReference>
<dbReference type="Pfam" id="PF25990">
    <property type="entry name" value="Beta-barrel_YknX"/>
    <property type="match status" value="1"/>
</dbReference>
<comment type="similarity">
    <text evidence="2">Belongs to the membrane fusion protein (MFP) (TC 8.A.1) family.</text>
</comment>
<sequence length="429" mass="47215">MSKKGRKIIITLFILGVAFIAIWFIFLKNNVASSQKENAVTYKTIPVEIGKISNSISVVGTVESFTRAEVKSEIGEKVTQIFVNSGDLVTINQPLFQLDTRELEINRQKIESQLLSAQAELDKLLQQPSEVDLKQAEANYQEALIALENAQRTLERHRELFISGGLSQEQLEQSEDQVILKEQAVYVSKAKLDDLKEQPKKEDVGIRRAHISEIKASLESIKNQLEASLVKSPIAGTVIDMNVKVGDIIQTGSATTTNITATIDDMSTMKVVVPINEIDVPRIKEGMKARVILDALPDKPFDGEVDSISFLGKITENVVTYDATVLIPNPNRIIRPEMTADVEITTQYKENATIIPLDALIEKEGKGFVLIANQEGEPTEREVKVGIRNDSQVEIIDGIEAGEQLALPMATNRRTPPVSMGGPFGGGGR</sequence>
<organism evidence="9">
    <name type="scientific">Candidatus Atribacter allofermentans</name>
    <dbReference type="NCBI Taxonomy" id="1852833"/>
    <lineage>
        <taxon>Bacteria</taxon>
        <taxon>Pseudomonadati</taxon>
        <taxon>Atribacterota</taxon>
        <taxon>Atribacteria</taxon>
        <taxon>Atribacterales</taxon>
        <taxon>Atribacteraceae</taxon>
        <taxon>Atribacter</taxon>
    </lineage>
</organism>
<feature type="domain" description="Multidrug resistance protein MdtA-like barrel-sandwich hybrid" evidence="6">
    <location>
        <begin position="68"/>
        <end position="257"/>
    </location>
</feature>
<feature type="coiled-coil region" evidence="4">
    <location>
        <begin position="100"/>
        <end position="160"/>
    </location>
</feature>
<dbReference type="Pfam" id="PF25917">
    <property type="entry name" value="BSH_RND"/>
    <property type="match status" value="1"/>
</dbReference>
<dbReference type="InterPro" id="IPR058627">
    <property type="entry name" value="MdtA-like_C"/>
</dbReference>
<name>A0A1V5T404_9BACT</name>
<dbReference type="NCBIfam" id="TIGR01730">
    <property type="entry name" value="RND_mfp"/>
    <property type="match status" value="1"/>
</dbReference>
<dbReference type="InterPro" id="IPR058636">
    <property type="entry name" value="Beta-barrel_YknX"/>
</dbReference>
<keyword evidence="3 4" id="KW-0175">Coiled coil</keyword>
<evidence type="ECO:0000256" key="1">
    <source>
        <dbReference type="ARBA" id="ARBA00004196"/>
    </source>
</evidence>
<dbReference type="InterPro" id="IPR050465">
    <property type="entry name" value="UPF0194_transport"/>
</dbReference>
<dbReference type="PANTHER" id="PTHR32347:SF14">
    <property type="entry name" value="EFFLUX SYSTEM COMPONENT YKNX-RELATED"/>
    <property type="match status" value="1"/>
</dbReference>
<evidence type="ECO:0000256" key="5">
    <source>
        <dbReference type="SAM" id="Phobius"/>
    </source>
</evidence>
<protein>
    <submittedName>
        <fullName evidence="9">Macrolide export protein MacA</fullName>
    </submittedName>
</protein>
<feature type="domain" description="Multidrug resistance protein MdtA-like C-terminal permuted SH3" evidence="7">
    <location>
        <begin position="351"/>
        <end position="405"/>
    </location>
</feature>